<reference evidence="1 2" key="1">
    <citation type="journal article" date="2021" name="Int. J. Syst. Evol. Microbiol.">
        <title>Reticulibacter mediterranei gen. nov., sp. nov., within the new family Reticulibacteraceae fam. nov., and Ktedonospora formicarum gen. nov., sp. nov., Ktedonobacter robiniae sp. nov., Dictyobacter formicarum sp. nov. and Dictyobacter arantiisoli sp. nov., belonging to the class Ktedonobacteria.</title>
        <authorList>
            <person name="Yabe S."/>
            <person name="Zheng Y."/>
            <person name="Wang C.M."/>
            <person name="Sakai Y."/>
            <person name="Abe K."/>
            <person name="Yokota A."/>
            <person name="Donadio S."/>
            <person name="Cavaletti L."/>
            <person name="Monciardini P."/>
        </authorList>
    </citation>
    <scope>NUCLEOTIDE SEQUENCE [LARGE SCALE GENOMIC DNA]</scope>
    <source>
        <strain evidence="1 2">SOSP1-9</strain>
    </source>
</reference>
<organism evidence="1 2">
    <name type="scientific">Dictyobacter formicarum</name>
    <dbReference type="NCBI Taxonomy" id="2778368"/>
    <lineage>
        <taxon>Bacteria</taxon>
        <taxon>Bacillati</taxon>
        <taxon>Chloroflexota</taxon>
        <taxon>Ktedonobacteria</taxon>
        <taxon>Ktedonobacterales</taxon>
        <taxon>Dictyobacteraceae</taxon>
        <taxon>Dictyobacter</taxon>
    </lineage>
</organism>
<dbReference type="EMBL" id="BNJJ01000039">
    <property type="protein sequence ID" value="GHO89565.1"/>
    <property type="molecule type" value="Genomic_DNA"/>
</dbReference>
<dbReference type="Proteomes" id="UP000635565">
    <property type="component" value="Unassembled WGS sequence"/>
</dbReference>
<evidence type="ECO:0008006" key="3">
    <source>
        <dbReference type="Google" id="ProtNLM"/>
    </source>
</evidence>
<gene>
    <name evidence="1" type="ORF">KSZ_75710</name>
</gene>
<accession>A0ABQ3VUU6</accession>
<evidence type="ECO:0000313" key="2">
    <source>
        <dbReference type="Proteomes" id="UP000635565"/>
    </source>
</evidence>
<keyword evidence="2" id="KW-1185">Reference proteome</keyword>
<proteinExistence type="predicted"/>
<name>A0ABQ3VUU6_9CHLR</name>
<evidence type="ECO:0000313" key="1">
    <source>
        <dbReference type="EMBL" id="GHO89565.1"/>
    </source>
</evidence>
<protein>
    <recommendedName>
        <fullName evidence="3">HTH merR-type domain-containing protein</fullName>
    </recommendedName>
</protein>
<dbReference type="RefSeq" id="WP_201367133.1">
    <property type="nucleotide sequence ID" value="NZ_BNJJ01000039.1"/>
</dbReference>
<comment type="caution">
    <text evidence="1">The sequence shown here is derived from an EMBL/GenBank/DDBJ whole genome shotgun (WGS) entry which is preliminary data.</text>
</comment>
<sequence length="65" mass="7796">MMNKEDIKETETHKRLLRVGFTLAQIERLSKLRGEHIEKEQQKASEVQRRLEFMRWLVTTGRLTA</sequence>